<feature type="compositionally biased region" description="Basic and acidic residues" evidence="1">
    <location>
        <begin position="708"/>
        <end position="732"/>
    </location>
</feature>
<feature type="compositionally biased region" description="Polar residues" evidence="1">
    <location>
        <begin position="500"/>
        <end position="510"/>
    </location>
</feature>
<feature type="compositionally biased region" description="Polar residues" evidence="1">
    <location>
        <begin position="764"/>
        <end position="774"/>
    </location>
</feature>
<feature type="compositionally biased region" description="Basic and acidic residues" evidence="1">
    <location>
        <begin position="356"/>
        <end position="370"/>
    </location>
</feature>
<feature type="compositionally biased region" description="Basic and acidic residues" evidence="1">
    <location>
        <begin position="623"/>
        <end position="639"/>
    </location>
</feature>
<dbReference type="STRING" id="983965.A0A2T4C3W2"/>
<feature type="compositionally biased region" description="Basic and acidic residues" evidence="1">
    <location>
        <begin position="605"/>
        <end position="616"/>
    </location>
</feature>
<feature type="compositionally biased region" description="Low complexity" evidence="1">
    <location>
        <begin position="744"/>
        <end position="763"/>
    </location>
</feature>
<reference evidence="2 3" key="1">
    <citation type="submission" date="2016-07" db="EMBL/GenBank/DDBJ databases">
        <title>Multiple horizontal gene transfer events from other fungi enriched the ability of initially mycotrophic Trichoderma (Ascomycota) to feed on dead plant biomass.</title>
        <authorList>
            <consortium name="DOE Joint Genome Institute"/>
            <person name="Aerts A."/>
            <person name="Atanasova L."/>
            <person name="Chenthamara K."/>
            <person name="Zhang J."/>
            <person name="Grujic M."/>
            <person name="Henrissat B."/>
            <person name="Kuo A."/>
            <person name="Salamov A."/>
            <person name="Lipzen A."/>
            <person name="Labutti K."/>
            <person name="Barry K."/>
            <person name="Miao Y."/>
            <person name="Rahimi M.J."/>
            <person name="Shen Q."/>
            <person name="Grigoriev I.V."/>
            <person name="Kubicek C.P."/>
            <person name="Druzhinina I.S."/>
        </authorList>
    </citation>
    <scope>NUCLEOTIDE SEQUENCE [LARGE SCALE GENOMIC DNA]</scope>
    <source>
        <strain evidence="2 3">ATCC 18648</strain>
    </source>
</reference>
<keyword evidence="3" id="KW-1185">Reference proteome</keyword>
<feature type="compositionally biased region" description="Basic and acidic residues" evidence="1">
    <location>
        <begin position="813"/>
        <end position="834"/>
    </location>
</feature>
<name>A0A2T4C3W2_TRILO</name>
<dbReference type="OrthoDB" id="5386574at2759"/>
<dbReference type="Pfam" id="PF11489">
    <property type="entry name" value="Aim21"/>
    <property type="match status" value="1"/>
</dbReference>
<feature type="compositionally biased region" description="Basic and acidic residues" evidence="1">
    <location>
        <begin position="445"/>
        <end position="493"/>
    </location>
</feature>
<gene>
    <name evidence="2" type="ORF">M440DRAFT_1391796</name>
</gene>
<feature type="region of interest" description="Disordered" evidence="1">
    <location>
        <begin position="333"/>
        <end position="970"/>
    </location>
</feature>
<feature type="compositionally biased region" description="Basic residues" evidence="1">
    <location>
        <begin position="733"/>
        <end position="743"/>
    </location>
</feature>
<evidence type="ECO:0000313" key="2">
    <source>
        <dbReference type="EMBL" id="PTB76251.1"/>
    </source>
</evidence>
<feature type="compositionally biased region" description="Basic and acidic residues" evidence="1">
    <location>
        <begin position="142"/>
        <end position="156"/>
    </location>
</feature>
<organism evidence="2 3">
    <name type="scientific">Trichoderma longibrachiatum ATCC 18648</name>
    <dbReference type="NCBI Taxonomy" id="983965"/>
    <lineage>
        <taxon>Eukaryota</taxon>
        <taxon>Fungi</taxon>
        <taxon>Dikarya</taxon>
        <taxon>Ascomycota</taxon>
        <taxon>Pezizomycotina</taxon>
        <taxon>Sordariomycetes</taxon>
        <taxon>Hypocreomycetidae</taxon>
        <taxon>Hypocreales</taxon>
        <taxon>Hypocreaceae</taxon>
        <taxon>Trichoderma</taxon>
    </lineage>
</organism>
<feature type="compositionally biased region" description="Low complexity" evidence="1">
    <location>
        <begin position="425"/>
        <end position="437"/>
    </location>
</feature>
<feature type="region of interest" description="Disordered" evidence="1">
    <location>
        <begin position="1"/>
        <end position="263"/>
    </location>
</feature>
<dbReference type="AlphaFoldDB" id="A0A2T4C3W2"/>
<evidence type="ECO:0008006" key="4">
    <source>
        <dbReference type="Google" id="ProtNLM"/>
    </source>
</evidence>
<dbReference type="Proteomes" id="UP000240760">
    <property type="component" value="Unassembled WGS sequence"/>
</dbReference>
<dbReference type="InterPro" id="IPR021582">
    <property type="entry name" value="Aim21"/>
</dbReference>
<proteinExistence type="predicted"/>
<sequence>MTAPTMQQPVIPPRPSKSPAKEFLAPTSTSPAIPPRPVNKRLDRSKSPNPDRFAQSPFTDGVIPPVKSLAGELGTGSNGGSQESLGHNESVPMPSVGEEGLEYSIITSELQGENTDSAEQTRSVAEDLKLHAPKPSLPASSAKERLRTVTRTDSDKAASFGIGKPAYLEGRSSSRNGLRKKSSTTFSTTSEQDHQLDDEHGIPEIGQRVPMNPHLGDVQAPSPAPGSEGNGKNHSRRHSSRGLPPGSYGMHGHGVESQDELDKAYYKKHPELLQRELHTPLYDRPNDFAMSSNDLNKLVRDTANRRSGIDFHEHEGTPNDEVAFQAHEEYASRMATPRPVSIVSTTGGTPLEDPGSEDKPIHVDDPKYPEHYGYGAESPVDTPGDDLEAPILAADEIEKDMTKPAQHPAIRPHLDRNTSSHDGTSRPTSRPSSRPTSIYNSLNTHEFDHTPLEDVREYEPLFPDEAAKKEEEEKRASKDSSKARHHFPSKDVWEDAPTSHHYTTEVSTPDNAAEEEEQHRRKSSTHHDNRPITPAQAFAMQQEELAEREASGKKHNFLPILEHKPSWVDHQPHLKSGRSSANHRFPSKDVWEDTPESLLYEAEVEEKPKDEKKPEIPARPSKKLAELLSHKPAVPDRPKPKTQSSDDAVKPSIPSRPVKKFSGDAKDGEAPKPKPPVPSRPAGGKIAALQAGFMSDLNKRLQLGPQPSKKEETEKSEVAEEKEKAPLSDARKGRARGPQRRAPARAAAPAAAAPAATKEATPATLSISQPQTIWNIDPEHGDVQIVSDSADVPAKGASEAAVKSEQLPLQPTESEKPAELEKPGAGNEEKKEPEVPVQVAEPEALKGSPEPVESTERVTPEPAPVSEPAAESEGPKGSESAKEAPEKVAEAEEAKEPEETKGSEEAEKPKEPTTSEEPAKSEETTKSEEPAKVETLAANMAGESILEAKVEPKDDGKEIEPVEVKDEVKS</sequence>
<feature type="compositionally biased region" description="Basic and acidic residues" evidence="1">
    <location>
        <begin position="661"/>
        <end position="672"/>
    </location>
</feature>
<evidence type="ECO:0000313" key="3">
    <source>
        <dbReference type="Proteomes" id="UP000240760"/>
    </source>
</evidence>
<accession>A0A2T4C3W2</accession>
<dbReference type="EMBL" id="KZ679132">
    <property type="protein sequence ID" value="PTB76251.1"/>
    <property type="molecule type" value="Genomic_DNA"/>
</dbReference>
<feature type="compositionally biased region" description="Basic and acidic residues" evidence="1">
    <location>
        <begin position="253"/>
        <end position="263"/>
    </location>
</feature>
<feature type="compositionally biased region" description="Polar residues" evidence="1">
    <location>
        <begin position="105"/>
        <end position="123"/>
    </location>
</feature>
<feature type="compositionally biased region" description="Basic and acidic residues" evidence="1">
    <location>
        <begin position="946"/>
        <end position="970"/>
    </location>
</feature>
<feature type="compositionally biased region" description="Basic and acidic residues" evidence="1">
    <location>
        <begin position="191"/>
        <end position="202"/>
    </location>
</feature>
<evidence type="ECO:0000256" key="1">
    <source>
        <dbReference type="SAM" id="MobiDB-lite"/>
    </source>
</evidence>
<protein>
    <recommendedName>
        <fullName evidence="4">Altered inheritance of mitochondria protein 21</fullName>
    </recommendedName>
</protein>
<feature type="compositionally biased region" description="Basic and acidic residues" evidence="1">
    <location>
        <begin position="561"/>
        <end position="572"/>
    </location>
</feature>
<feature type="compositionally biased region" description="Basic and acidic residues" evidence="1">
    <location>
        <begin position="873"/>
        <end position="932"/>
    </location>
</feature>